<organism evidence="1 2">
    <name type="scientific">Discostella pseudostelligera</name>
    <dbReference type="NCBI Taxonomy" id="259834"/>
    <lineage>
        <taxon>Eukaryota</taxon>
        <taxon>Sar</taxon>
        <taxon>Stramenopiles</taxon>
        <taxon>Ochrophyta</taxon>
        <taxon>Bacillariophyta</taxon>
        <taxon>Coscinodiscophyceae</taxon>
        <taxon>Thalassiosirophycidae</taxon>
        <taxon>Stephanodiscales</taxon>
        <taxon>Stephanodiscaceae</taxon>
        <taxon>Discostella</taxon>
    </lineage>
</organism>
<accession>A0ABD3MNL5</accession>
<dbReference type="Proteomes" id="UP001530293">
    <property type="component" value="Unassembled WGS sequence"/>
</dbReference>
<name>A0ABD3MNL5_9STRA</name>
<dbReference type="EMBL" id="JALLBG020000140">
    <property type="protein sequence ID" value="KAL3762120.1"/>
    <property type="molecule type" value="Genomic_DNA"/>
</dbReference>
<evidence type="ECO:0000313" key="2">
    <source>
        <dbReference type="Proteomes" id="UP001530293"/>
    </source>
</evidence>
<gene>
    <name evidence="1" type="ORF">ACHAWU_001571</name>
</gene>
<evidence type="ECO:0000313" key="1">
    <source>
        <dbReference type="EMBL" id="KAL3762120.1"/>
    </source>
</evidence>
<dbReference type="AlphaFoldDB" id="A0ABD3MNL5"/>
<keyword evidence="2" id="KW-1185">Reference proteome</keyword>
<reference evidence="1 2" key="1">
    <citation type="submission" date="2024-10" db="EMBL/GenBank/DDBJ databases">
        <title>Updated reference genomes for cyclostephanoid diatoms.</title>
        <authorList>
            <person name="Roberts W.R."/>
            <person name="Alverson A.J."/>
        </authorList>
    </citation>
    <scope>NUCLEOTIDE SEQUENCE [LARGE SCALE GENOMIC DNA]</scope>
    <source>
        <strain evidence="1 2">AJA232-27</strain>
    </source>
</reference>
<sequence length="235" mass="26421">MSGVILQDEPFRSIGPLKKDTVGFTFKHIYTKFQINDKIKMEPYIDKRRRVQFQAWPSLKREGRLNGFNIRYYDDGATETEGGGSGGGAGGGGEGSDIPLLHWTGAFTVIQSAKAKLGRNVYDLLSKASIKEDKKLAKKVEKEMAACNNRIVWARESLSNPTKATRECKARLGEEMYDLLSNIDKVDNIQRRADSAYFRSRDCLSTLGLSLEPNNNQNEQQKHAELLEENKTAIE</sequence>
<proteinExistence type="predicted"/>
<comment type="caution">
    <text evidence="1">The sequence shown here is derived from an EMBL/GenBank/DDBJ whole genome shotgun (WGS) entry which is preliminary data.</text>
</comment>
<protein>
    <submittedName>
        <fullName evidence="1">Uncharacterized protein</fullName>
    </submittedName>
</protein>